<feature type="binding site" evidence="8">
    <location>
        <position position="99"/>
    </location>
    <ligand>
        <name>Mg(2+)</name>
        <dbReference type="ChEBI" id="CHEBI:18420"/>
    </ligand>
</feature>
<dbReference type="HAMAP" id="MF_00265">
    <property type="entry name" value="VapC_Nob1"/>
    <property type="match status" value="1"/>
</dbReference>
<gene>
    <name evidence="8" type="primary">vapC</name>
    <name evidence="10" type="ORF">A3D03_04300</name>
</gene>
<dbReference type="GO" id="GO:0000287">
    <property type="term" value="F:magnesium ion binding"/>
    <property type="evidence" value="ECO:0007669"/>
    <property type="project" value="UniProtKB-UniRule"/>
</dbReference>
<dbReference type="Gene3D" id="3.40.50.1010">
    <property type="entry name" value="5'-nuclease"/>
    <property type="match status" value="1"/>
</dbReference>
<feature type="domain" description="PIN" evidence="9">
    <location>
        <begin position="5"/>
        <end position="125"/>
    </location>
</feature>
<evidence type="ECO:0000259" key="9">
    <source>
        <dbReference type="Pfam" id="PF01850"/>
    </source>
</evidence>
<comment type="caution">
    <text evidence="10">The sequence shown here is derived from an EMBL/GenBank/DDBJ whole genome shotgun (WGS) entry which is preliminary data.</text>
</comment>
<evidence type="ECO:0000256" key="4">
    <source>
        <dbReference type="ARBA" id="ARBA00022723"/>
    </source>
</evidence>
<dbReference type="InterPro" id="IPR002716">
    <property type="entry name" value="PIN_dom"/>
</dbReference>
<keyword evidence="6 8" id="KW-0460">Magnesium</keyword>
<evidence type="ECO:0000256" key="7">
    <source>
        <dbReference type="ARBA" id="ARBA00038093"/>
    </source>
</evidence>
<dbReference type="STRING" id="1798384.A3D03_04300"/>
<dbReference type="PANTHER" id="PTHR33653">
    <property type="entry name" value="RIBONUCLEASE VAPC2"/>
    <property type="match status" value="1"/>
</dbReference>
<dbReference type="InterPro" id="IPR050556">
    <property type="entry name" value="Type_II_TA_system_RNase"/>
</dbReference>
<evidence type="ECO:0000256" key="3">
    <source>
        <dbReference type="ARBA" id="ARBA00022722"/>
    </source>
</evidence>
<accession>A0A1F6A8A8</accession>
<evidence type="ECO:0000256" key="2">
    <source>
        <dbReference type="ARBA" id="ARBA00022649"/>
    </source>
</evidence>
<evidence type="ECO:0000256" key="6">
    <source>
        <dbReference type="ARBA" id="ARBA00022842"/>
    </source>
</evidence>
<reference evidence="10 11" key="1">
    <citation type="journal article" date="2016" name="Nat. Commun.">
        <title>Thousands of microbial genomes shed light on interconnected biogeochemical processes in an aquifer system.</title>
        <authorList>
            <person name="Anantharaman K."/>
            <person name="Brown C.T."/>
            <person name="Hug L.A."/>
            <person name="Sharon I."/>
            <person name="Castelle C.J."/>
            <person name="Probst A.J."/>
            <person name="Thomas B.C."/>
            <person name="Singh A."/>
            <person name="Wilkins M.J."/>
            <person name="Karaoz U."/>
            <person name="Brodie E.L."/>
            <person name="Williams K.H."/>
            <person name="Hubbard S.S."/>
            <person name="Banfield J.F."/>
        </authorList>
    </citation>
    <scope>NUCLEOTIDE SEQUENCE [LARGE SCALE GENOMIC DNA]</scope>
</reference>
<dbReference type="InterPro" id="IPR022907">
    <property type="entry name" value="VapC_family"/>
</dbReference>
<feature type="binding site" evidence="8">
    <location>
        <position position="7"/>
    </location>
    <ligand>
        <name>Mg(2+)</name>
        <dbReference type="ChEBI" id="CHEBI:18420"/>
    </ligand>
</feature>
<name>A0A1F6A8A8_9BACT</name>
<dbReference type="GO" id="GO:0090729">
    <property type="term" value="F:toxin activity"/>
    <property type="evidence" value="ECO:0007669"/>
    <property type="project" value="UniProtKB-KW"/>
</dbReference>
<evidence type="ECO:0000256" key="1">
    <source>
        <dbReference type="ARBA" id="ARBA00001946"/>
    </source>
</evidence>
<protein>
    <recommendedName>
        <fullName evidence="8">Ribonuclease VapC</fullName>
        <shortName evidence="8">RNase VapC</shortName>
        <ecNumber evidence="8">3.1.-.-</ecNumber>
    </recommendedName>
    <alternativeName>
        <fullName evidence="8">Toxin VapC</fullName>
    </alternativeName>
</protein>
<evidence type="ECO:0000256" key="8">
    <source>
        <dbReference type="HAMAP-Rule" id="MF_00265"/>
    </source>
</evidence>
<evidence type="ECO:0000313" key="11">
    <source>
        <dbReference type="Proteomes" id="UP000177092"/>
    </source>
</evidence>
<dbReference type="Pfam" id="PF01850">
    <property type="entry name" value="PIN"/>
    <property type="match status" value="1"/>
</dbReference>
<comment type="cofactor">
    <cofactor evidence="1 8">
        <name>Mg(2+)</name>
        <dbReference type="ChEBI" id="CHEBI:18420"/>
    </cofactor>
</comment>
<sequence>MSKLLLDTNAYSKLVNLSDRSVKEAIEETETVFISTIILGELLSGFKRGSLEKKNRELLNRFLDKPTVEIVSLNKETAEIYADVLLNLIRKGTPIPTNDIWIAASAIEHGAVLVTYDTHFLKIPGLRLWDRLKIKN</sequence>
<keyword evidence="5 8" id="KW-0378">Hydrolase</keyword>
<dbReference type="EC" id="3.1.-.-" evidence="8"/>
<dbReference type="AlphaFoldDB" id="A0A1F6A8A8"/>
<keyword evidence="3 8" id="KW-0540">Nuclease</keyword>
<comment type="similarity">
    <text evidence="7 8">Belongs to the PINc/VapC protein family.</text>
</comment>
<organism evidence="10 11">
    <name type="scientific">Candidatus Gottesmanbacteria bacterium RIFCSPHIGHO2_02_FULL_40_13</name>
    <dbReference type="NCBI Taxonomy" id="1798384"/>
    <lineage>
        <taxon>Bacteria</taxon>
        <taxon>Candidatus Gottesmaniibacteriota</taxon>
    </lineage>
</organism>
<dbReference type="InterPro" id="IPR029060">
    <property type="entry name" value="PIN-like_dom_sf"/>
</dbReference>
<dbReference type="GO" id="GO:0004540">
    <property type="term" value="F:RNA nuclease activity"/>
    <property type="evidence" value="ECO:0007669"/>
    <property type="project" value="InterPro"/>
</dbReference>
<dbReference type="Proteomes" id="UP000177092">
    <property type="component" value="Unassembled WGS sequence"/>
</dbReference>
<dbReference type="PANTHER" id="PTHR33653:SF1">
    <property type="entry name" value="RIBONUCLEASE VAPC2"/>
    <property type="match status" value="1"/>
</dbReference>
<dbReference type="CDD" id="cd18753">
    <property type="entry name" value="PIN_VapC4-5_FitB-like"/>
    <property type="match status" value="1"/>
</dbReference>
<comment type="function">
    <text evidence="8">Toxic component of a toxin-antitoxin (TA) system. An RNase.</text>
</comment>
<dbReference type="EMBL" id="MFJN01000033">
    <property type="protein sequence ID" value="OGG20948.1"/>
    <property type="molecule type" value="Genomic_DNA"/>
</dbReference>
<keyword evidence="8" id="KW-0800">Toxin</keyword>
<evidence type="ECO:0000256" key="5">
    <source>
        <dbReference type="ARBA" id="ARBA00022801"/>
    </source>
</evidence>
<dbReference type="GO" id="GO:0016787">
    <property type="term" value="F:hydrolase activity"/>
    <property type="evidence" value="ECO:0007669"/>
    <property type="project" value="UniProtKB-KW"/>
</dbReference>
<keyword evidence="2 8" id="KW-1277">Toxin-antitoxin system</keyword>
<evidence type="ECO:0000313" key="10">
    <source>
        <dbReference type="EMBL" id="OGG20948.1"/>
    </source>
</evidence>
<keyword evidence="4 8" id="KW-0479">Metal-binding</keyword>
<dbReference type="SUPFAM" id="SSF88723">
    <property type="entry name" value="PIN domain-like"/>
    <property type="match status" value="1"/>
</dbReference>
<proteinExistence type="inferred from homology"/>